<feature type="non-terminal residue" evidence="2">
    <location>
        <position position="69"/>
    </location>
</feature>
<proteinExistence type="predicted"/>
<sequence length="69" mass="7474">MQEYIGDKMNYDEDFPALQSETRPKASPQITPPAPPPTPPSTAPQITINETPSTTNAARTILNPVLPSK</sequence>
<reference evidence="2 3" key="1">
    <citation type="journal article" date="2018" name="BMC Genomics">
        <title>Comparative genome analyses reveal sequence features reflecting distinct modes of host-adaptation between dicot and monocot powdery mildew.</title>
        <authorList>
            <person name="Wu Y."/>
            <person name="Ma X."/>
            <person name="Pan Z."/>
            <person name="Kale S.D."/>
            <person name="Song Y."/>
            <person name="King H."/>
            <person name="Zhang Q."/>
            <person name="Presley C."/>
            <person name="Deng X."/>
            <person name="Wei C.I."/>
            <person name="Xiao S."/>
        </authorList>
    </citation>
    <scope>NUCLEOTIDE SEQUENCE [LARGE SCALE GENOMIC DNA]</scope>
    <source>
        <strain evidence="2">UMSG1</strain>
    </source>
</reference>
<evidence type="ECO:0000313" key="3">
    <source>
        <dbReference type="Proteomes" id="UP000285326"/>
    </source>
</evidence>
<organism evidence="2 3">
    <name type="scientific">Golovinomyces cichoracearum</name>
    <dbReference type="NCBI Taxonomy" id="62708"/>
    <lineage>
        <taxon>Eukaryota</taxon>
        <taxon>Fungi</taxon>
        <taxon>Dikarya</taxon>
        <taxon>Ascomycota</taxon>
        <taxon>Pezizomycotina</taxon>
        <taxon>Leotiomycetes</taxon>
        <taxon>Erysiphales</taxon>
        <taxon>Erysiphaceae</taxon>
        <taxon>Golovinomyces</taxon>
    </lineage>
</organism>
<dbReference type="EMBL" id="MCBS01020530">
    <property type="protein sequence ID" value="RKF79122.1"/>
    <property type="molecule type" value="Genomic_DNA"/>
</dbReference>
<feature type="compositionally biased region" description="Basic and acidic residues" evidence="1">
    <location>
        <begin position="1"/>
        <end position="11"/>
    </location>
</feature>
<name>A0A420IX54_9PEZI</name>
<feature type="compositionally biased region" description="Polar residues" evidence="1">
    <location>
        <begin position="49"/>
        <end position="58"/>
    </location>
</feature>
<evidence type="ECO:0000256" key="1">
    <source>
        <dbReference type="SAM" id="MobiDB-lite"/>
    </source>
</evidence>
<accession>A0A420IX54</accession>
<feature type="region of interest" description="Disordered" evidence="1">
    <location>
        <begin position="1"/>
        <end position="69"/>
    </location>
</feature>
<gene>
    <name evidence="2" type="ORF">GcM1_205031</name>
</gene>
<dbReference type="AlphaFoldDB" id="A0A420IX54"/>
<feature type="compositionally biased region" description="Pro residues" evidence="1">
    <location>
        <begin position="30"/>
        <end position="42"/>
    </location>
</feature>
<comment type="caution">
    <text evidence="2">The sequence shown here is derived from an EMBL/GenBank/DDBJ whole genome shotgun (WGS) entry which is preliminary data.</text>
</comment>
<evidence type="ECO:0000313" key="2">
    <source>
        <dbReference type="EMBL" id="RKF79122.1"/>
    </source>
</evidence>
<dbReference type="Proteomes" id="UP000285326">
    <property type="component" value="Unassembled WGS sequence"/>
</dbReference>
<protein>
    <submittedName>
        <fullName evidence="2">Uncharacterized protein</fullName>
    </submittedName>
</protein>